<reference evidence="15 17" key="2">
    <citation type="journal article" date="2013" name="Nature">
        <title>Insights into bilaterian evolution from three spiralian genomes.</title>
        <authorList>
            <person name="Simakov O."/>
            <person name="Marletaz F."/>
            <person name="Cho S.J."/>
            <person name="Edsinger-Gonzales E."/>
            <person name="Havlak P."/>
            <person name="Hellsten U."/>
            <person name="Kuo D.H."/>
            <person name="Larsson T."/>
            <person name="Lv J."/>
            <person name="Arendt D."/>
            <person name="Savage R."/>
            <person name="Osoegawa K."/>
            <person name="de Jong P."/>
            <person name="Grimwood J."/>
            <person name="Chapman J.A."/>
            <person name="Shapiro H."/>
            <person name="Aerts A."/>
            <person name="Otillar R.P."/>
            <person name="Terry A.Y."/>
            <person name="Boore J.L."/>
            <person name="Grigoriev I.V."/>
            <person name="Lindberg D.R."/>
            <person name="Seaver E.C."/>
            <person name="Weisblat D.A."/>
            <person name="Putnam N.H."/>
            <person name="Rokhsar D.S."/>
        </authorList>
    </citation>
    <scope>NUCLEOTIDE SEQUENCE</scope>
</reference>
<keyword evidence="8 13" id="KW-0067">ATP-binding</keyword>
<name>T1FV76_HELRO</name>
<feature type="active site" description="Proton acceptor" evidence="12">
    <location>
        <position position="301"/>
    </location>
</feature>
<dbReference type="GO" id="GO:0006166">
    <property type="term" value="P:purine ribonucleoside salvage"/>
    <property type="evidence" value="ECO:0007669"/>
    <property type="project" value="UniProtKB-KW"/>
</dbReference>
<keyword evidence="9 13" id="KW-0460">Magnesium</keyword>
<comment type="similarity">
    <text evidence="2 13">Belongs to the carbohydrate kinase PfkB family.</text>
</comment>
<sequence>MTTSVREEMIFGLGNPLLDISANVDSEFLKHYELKENDQILANEKHSDLFEKMIEKFEVSYIPGGATQNAIRVAQWMLGIKHSTSFTGCIGKDRFGEILEKIIDKEGVQPLYRYSEQEKTGTCAVCITEEKHLRSLVAYLGAANHFCREHIDSEKVWKVVEKAQVIYTAGFVLTACPEAMLRLAQYACNTPKIFALNLSAPFLSKFFKEPLTNLIPYTDYLFGNETEFETFAEENGIESKDLKEIALAVSNLPKADCNKPRTVVLTHGSQPTIVATGGQVREFPVLKIDKEDIVDSNGAGDAFVGGFLSCLARNCTLEECVAGGNYAANYVLKQSGVQLPTPSTFQWV</sequence>
<dbReference type="InParanoid" id="T1FV76"/>
<evidence type="ECO:0000256" key="12">
    <source>
        <dbReference type="PIRSR" id="PIRSR601805-1"/>
    </source>
</evidence>
<evidence type="ECO:0000313" key="16">
    <source>
        <dbReference type="EnsemblMetazoa" id="HelroP193631"/>
    </source>
</evidence>
<dbReference type="AlphaFoldDB" id="T1FV76"/>
<dbReference type="FunFam" id="3.40.1190.20:FF:000076">
    <property type="entry name" value="Adenosine kinase"/>
    <property type="match status" value="1"/>
</dbReference>
<dbReference type="PROSITE" id="PS00584">
    <property type="entry name" value="PFKB_KINASES_2"/>
    <property type="match status" value="1"/>
</dbReference>
<keyword evidence="5 13" id="KW-0660">Purine salvage</keyword>
<evidence type="ECO:0000256" key="4">
    <source>
        <dbReference type="ARBA" id="ARBA00022679"/>
    </source>
</evidence>
<dbReference type="PRINTS" id="PR00989">
    <property type="entry name" value="ADENOKINASE"/>
</dbReference>
<dbReference type="PANTHER" id="PTHR45769">
    <property type="entry name" value="ADENOSINE KINASE"/>
    <property type="match status" value="1"/>
</dbReference>
<comment type="cofactor">
    <cofactor evidence="13">
        <name>Mg(2+)</name>
        <dbReference type="ChEBI" id="CHEBI:18420"/>
    </cofactor>
    <text evidence="13">Binds 3 Mg(2+) ions per subunit.</text>
</comment>
<reference evidence="16" key="3">
    <citation type="submission" date="2015-06" db="UniProtKB">
        <authorList>
            <consortium name="EnsemblMetazoa"/>
        </authorList>
    </citation>
    <scope>IDENTIFICATION</scope>
</reference>
<dbReference type="GeneID" id="20212722"/>
<evidence type="ECO:0000256" key="6">
    <source>
        <dbReference type="ARBA" id="ARBA00022741"/>
    </source>
</evidence>
<dbReference type="GO" id="GO:0004001">
    <property type="term" value="F:adenosine kinase activity"/>
    <property type="evidence" value="ECO:0000318"/>
    <property type="project" value="GO_Central"/>
</dbReference>
<evidence type="ECO:0000256" key="11">
    <source>
        <dbReference type="ARBA" id="ARBA00068771"/>
    </source>
</evidence>
<proteinExistence type="inferred from homology"/>
<evidence type="ECO:0000256" key="13">
    <source>
        <dbReference type="RuleBase" id="RU368116"/>
    </source>
</evidence>
<evidence type="ECO:0000256" key="5">
    <source>
        <dbReference type="ARBA" id="ARBA00022726"/>
    </source>
</evidence>
<dbReference type="FunCoup" id="T1FV76">
    <property type="interactions" value="1207"/>
</dbReference>
<dbReference type="Gene3D" id="3.30.1110.10">
    <property type="match status" value="1"/>
</dbReference>
<dbReference type="OMA" id="RTMCTYL"/>
<dbReference type="CTD" id="20212722"/>
<dbReference type="Proteomes" id="UP000015101">
    <property type="component" value="Unassembled WGS sequence"/>
</dbReference>
<dbReference type="eggNOG" id="KOG2854">
    <property type="taxonomic scope" value="Eukaryota"/>
</dbReference>
<dbReference type="InterPro" id="IPR001805">
    <property type="entry name" value="Adenokinase"/>
</dbReference>
<gene>
    <name evidence="16" type="primary">20212722</name>
    <name evidence="15" type="ORF">HELRODRAFT_193631</name>
</gene>
<dbReference type="CDD" id="cd01168">
    <property type="entry name" value="adenosine_kinase"/>
    <property type="match status" value="1"/>
</dbReference>
<dbReference type="GO" id="GO:0005634">
    <property type="term" value="C:nucleus"/>
    <property type="evidence" value="ECO:0000318"/>
    <property type="project" value="GO_Central"/>
</dbReference>
<evidence type="ECO:0000256" key="7">
    <source>
        <dbReference type="ARBA" id="ARBA00022777"/>
    </source>
</evidence>
<evidence type="ECO:0000256" key="3">
    <source>
        <dbReference type="ARBA" id="ARBA00012119"/>
    </source>
</evidence>
<protein>
    <recommendedName>
        <fullName evidence="11 13">Adenosine kinase</fullName>
        <shortName evidence="13">AK</shortName>
        <ecNumber evidence="3 13">2.7.1.20</ecNumber>
    </recommendedName>
    <alternativeName>
        <fullName evidence="13">Adenosine 5'-phosphotransferase</fullName>
    </alternativeName>
</protein>
<dbReference type="InterPro" id="IPR011611">
    <property type="entry name" value="PfkB_dom"/>
</dbReference>
<dbReference type="RefSeq" id="XP_009026741.1">
    <property type="nucleotide sequence ID" value="XM_009028493.1"/>
</dbReference>
<dbReference type="SUPFAM" id="SSF53613">
    <property type="entry name" value="Ribokinase-like"/>
    <property type="match status" value="1"/>
</dbReference>
<comment type="function">
    <text evidence="13">ATP dependent phosphorylation of adenosine and other related nucleoside analogs to monophosphate derivatives.</text>
</comment>
<dbReference type="OrthoDB" id="432447at2759"/>
<dbReference type="Pfam" id="PF00294">
    <property type="entry name" value="PfkB"/>
    <property type="match status" value="1"/>
</dbReference>
<comment type="pathway">
    <text evidence="1 13">Purine metabolism; AMP biosynthesis via salvage pathway; AMP from adenosine: step 1/1.</text>
</comment>
<dbReference type="GO" id="GO:0005829">
    <property type="term" value="C:cytosol"/>
    <property type="evidence" value="ECO:0000318"/>
    <property type="project" value="GO_Central"/>
</dbReference>
<dbReference type="KEGG" id="hro:HELRODRAFT_193631"/>
<keyword evidence="7 13" id="KW-0418">Kinase</keyword>
<dbReference type="GO" id="GO:0005524">
    <property type="term" value="F:ATP binding"/>
    <property type="evidence" value="ECO:0007669"/>
    <property type="project" value="UniProtKB-UniRule"/>
</dbReference>
<dbReference type="GO" id="GO:0006144">
    <property type="term" value="P:purine nucleobase metabolic process"/>
    <property type="evidence" value="ECO:0000318"/>
    <property type="project" value="GO_Central"/>
</dbReference>
<dbReference type="HOGENOM" id="CLU_045832_0_0_1"/>
<evidence type="ECO:0000256" key="8">
    <source>
        <dbReference type="ARBA" id="ARBA00022840"/>
    </source>
</evidence>
<evidence type="ECO:0000256" key="1">
    <source>
        <dbReference type="ARBA" id="ARBA00004801"/>
    </source>
</evidence>
<evidence type="ECO:0000259" key="14">
    <source>
        <dbReference type="Pfam" id="PF00294"/>
    </source>
</evidence>
<organism evidence="16 17">
    <name type="scientific">Helobdella robusta</name>
    <name type="common">Californian leech</name>
    <dbReference type="NCBI Taxonomy" id="6412"/>
    <lineage>
        <taxon>Eukaryota</taxon>
        <taxon>Metazoa</taxon>
        <taxon>Spiralia</taxon>
        <taxon>Lophotrochozoa</taxon>
        <taxon>Annelida</taxon>
        <taxon>Clitellata</taxon>
        <taxon>Hirudinea</taxon>
        <taxon>Rhynchobdellida</taxon>
        <taxon>Glossiphoniidae</taxon>
        <taxon>Helobdella</taxon>
    </lineage>
</organism>
<dbReference type="Gene3D" id="3.40.1190.20">
    <property type="match status" value="1"/>
</dbReference>
<evidence type="ECO:0000256" key="2">
    <source>
        <dbReference type="ARBA" id="ARBA00010688"/>
    </source>
</evidence>
<evidence type="ECO:0000256" key="10">
    <source>
        <dbReference type="ARBA" id="ARBA00051362"/>
    </source>
</evidence>
<dbReference type="GO" id="GO:0044209">
    <property type="term" value="P:AMP salvage"/>
    <property type="evidence" value="ECO:0007669"/>
    <property type="project" value="UniProtKB-UniRule"/>
</dbReference>
<dbReference type="EMBL" id="AMQM01006913">
    <property type="status" value="NOT_ANNOTATED_CDS"/>
    <property type="molecule type" value="Genomic_DNA"/>
</dbReference>
<feature type="domain" description="Carbohydrate kinase PfkB" evidence="14">
    <location>
        <begin position="35"/>
        <end position="342"/>
    </location>
</feature>
<comment type="subunit">
    <text evidence="13">Monomer.</text>
</comment>
<evidence type="ECO:0000256" key="9">
    <source>
        <dbReference type="ARBA" id="ARBA00022842"/>
    </source>
</evidence>
<evidence type="ECO:0000313" key="17">
    <source>
        <dbReference type="Proteomes" id="UP000015101"/>
    </source>
</evidence>
<keyword evidence="4 13" id="KW-0808">Transferase</keyword>
<comment type="subcellular location">
    <subcellularLocation>
        <location evidence="13">Nucleus</location>
    </subcellularLocation>
</comment>
<dbReference type="STRING" id="6412.T1FV76"/>
<comment type="catalytic activity">
    <reaction evidence="10 13">
        <text>adenosine + ATP = AMP + ADP + H(+)</text>
        <dbReference type="Rhea" id="RHEA:20824"/>
        <dbReference type="ChEBI" id="CHEBI:15378"/>
        <dbReference type="ChEBI" id="CHEBI:16335"/>
        <dbReference type="ChEBI" id="CHEBI:30616"/>
        <dbReference type="ChEBI" id="CHEBI:456215"/>
        <dbReference type="ChEBI" id="CHEBI:456216"/>
        <dbReference type="EC" id="2.7.1.20"/>
    </reaction>
</comment>
<dbReference type="PANTHER" id="PTHR45769:SF3">
    <property type="entry name" value="ADENOSINE KINASE"/>
    <property type="match status" value="1"/>
</dbReference>
<evidence type="ECO:0000313" key="15">
    <source>
        <dbReference type="EMBL" id="ESN95086.1"/>
    </source>
</evidence>
<dbReference type="EnsemblMetazoa" id="HelroT193631">
    <property type="protein sequence ID" value="HelroP193631"/>
    <property type="gene ID" value="HelroG193631"/>
</dbReference>
<dbReference type="UniPathway" id="UPA00588">
    <property type="reaction ID" value="UER00659"/>
</dbReference>
<dbReference type="EC" id="2.7.1.20" evidence="3 13"/>
<keyword evidence="13" id="KW-0539">Nucleus</keyword>
<reference evidence="17" key="1">
    <citation type="submission" date="2012-12" db="EMBL/GenBank/DDBJ databases">
        <authorList>
            <person name="Hellsten U."/>
            <person name="Grimwood J."/>
            <person name="Chapman J.A."/>
            <person name="Shapiro H."/>
            <person name="Aerts A."/>
            <person name="Otillar R.P."/>
            <person name="Terry A.Y."/>
            <person name="Boore J.L."/>
            <person name="Simakov O."/>
            <person name="Marletaz F."/>
            <person name="Cho S.-J."/>
            <person name="Edsinger-Gonzales E."/>
            <person name="Havlak P."/>
            <person name="Kuo D.-H."/>
            <person name="Larsson T."/>
            <person name="Lv J."/>
            <person name="Arendt D."/>
            <person name="Savage R."/>
            <person name="Osoegawa K."/>
            <person name="de Jong P."/>
            <person name="Lindberg D.R."/>
            <person name="Seaver E.C."/>
            <person name="Weisblat D.A."/>
            <person name="Putnam N.H."/>
            <person name="Grigoriev I.V."/>
            <person name="Rokhsar D.S."/>
        </authorList>
    </citation>
    <scope>NUCLEOTIDE SEQUENCE</scope>
</reference>
<dbReference type="InterPro" id="IPR029056">
    <property type="entry name" value="Ribokinase-like"/>
</dbReference>
<dbReference type="EMBL" id="KB097542">
    <property type="protein sequence ID" value="ESN95086.1"/>
    <property type="molecule type" value="Genomic_DNA"/>
</dbReference>
<accession>T1FV76</accession>
<dbReference type="InterPro" id="IPR002173">
    <property type="entry name" value="Carboh/pur_kinase_PfkB_CS"/>
</dbReference>
<keyword evidence="6 13" id="KW-0547">Nucleotide-binding</keyword>
<keyword evidence="17" id="KW-1185">Reference proteome</keyword>